<evidence type="ECO:0000256" key="1">
    <source>
        <dbReference type="SAM" id="Coils"/>
    </source>
</evidence>
<sequence length="347" mass="40885">MKFRFKNENVNNLINKRNDNIKKYNDIIKKHNEEVKERKKRDLYFHKNLYPINFSIPKSKIIDINEIKKTKLLSSLIPGIQSTYIYNNESDYYDEYKKSFFATTIKKAGWDCLRHYEIMANACIPYFQNIENCPINTMALLPKNLIIEGNNLYEKYKIKNINELSNDEIDECNTLIQKFLNYTRDNLTTCKVAEYILDKSNNKTVNKILFLSGDNNPDYLRCLTLHGFKTIFGELCHDYPCITHLYKISNYDYSKLYGKGITYTNLLDKKLHNDDFDKTITQDIINKKYDLIIYGSYHRGTPFLDLVSNYYHPSKVIFLCGQDIGGCCHNSHIELLDKGFTVFVREL</sequence>
<reference evidence="2" key="1">
    <citation type="journal article" date="2020" name="Nature">
        <title>Giant virus diversity and host interactions through global metagenomics.</title>
        <authorList>
            <person name="Schulz F."/>
            <person name="Roux S."/>
            <person name="Paez-Espino D."/>
            <person name="Jungbluth S."/>
            <person name="Walsh D.A."/>
            <person name="Denef V.J."/>
            <person name="McMahon K.D."/>
            <person name="Konstantinidis K.T."/>
            <person name="Eloe-Fadrosh E.A."/>
            <person name="Kyrpides N.C."/>
            <person name="Woyke T."/>
        </authorList>
    </citation>
    <scope>NUCLEOTIDE SEQUENCE</scope>
    <source>
        <strain evidence="2">GVMAG-M-3300023179-86</strain>
    </source>
</reference>
<keyword evidence="1" id="KW-0175">Coiled coil</keyword>
<evidence type="ECO:0000313" key="2">
    <source>
        <dbReference type="EMBL" id="QHT77453.1"/>
    </source>
</evidence>
<protein>
    <submittedName>
        <fullName evidence="2">Uncharacterized protein</fullName>
    </submittedName>
</protein>
<dbReference type="AlphaFoldDB" id="A0A6C0HBS8"/>
<name>A0A6C0HBS8_9ZZZZ</name>
<dbReference type="EMBL" id="MN739917">
    <property type="protein sequence ID" value="QHT77453.1"/>
    <property type="molecule type" value="Genomic_DNA"/>
</dbReference>
<feature type="coiled-coil region" evidence="1">
    <location>
        <begin position="14"/>
        <end position="41"/>
    </location>
</feature>
<accession>A0A6C0HBS8</accession>
<proteinExistence type="predicted"/>
<organism evidence="2">
    <name type="scientific">viral metagenome</name>
    <dbReference type="NCBI Taxonomy" id="1070528"/>
    <lineage>
        <taxon>unclassified sequences</taxon>
        <taxon>metagenomes</taxon>
        <taxon>organismal metagenomes</taxon>
    </lineage>
</organism>